<protein>
    <submittedName>
        <fullName evidence="1">Uncharacterized protein</fullName>
    </submittedName>
</protein>
<dbReference type="EMBL" id="VSSQ01073923">
    <property type="protein sequence ID" value="MPN24914.1"/>
    <property type="molecule type" value="Genomic_DNA"/>
</dbReference>
<gene>
    <name evidence="1" type="ORF">SDC9_172319</name>
</gene>
<accession>A0A645GLU6</accession>
<reference evidence="1" key="1">
    <citation type="submission" date="2019-08" db="EMBL/GenBank/DDBJ databases">
        <authorList>
            <person name="Kucharzyk K."/>
            <person name="Murdoch R.W."/>
            <person name="Higgins S."/>
            <person name="Loffler F."/>
        </authorList>
    </citation>
    <scope>NUCLEOTIDE SEQUENCE</scope>
</reference>
<proteinExistence type="predicted"/>
<comment type="caution">
    <text evidence="1">The sequence shown here is derived from an EMBL/GenBank/DDBJ whole genome shotgun (WGS) entry which is preliminary data.</text>
</comment>
<evidence type="ECO:0000313" key="1">
    <source>
        <dbReference type="EMBL" id="MPN24914.1"/>
    </source>
</evidence>
<sequence>MQNAAQEVLHLLTPCMAGILGILGQVTQQMHIAFAVACAEMIEGRFVVMHQRAGKHG</sequence>
<dbReference type="AlphaFoldDB" id="A0A645GLU6"/>
<organism evidence="1">
    <name type="scientific">bioreactor metagenome</name>
    <dbReference type="NCBI Taxonomy" id="1076179"/>
    <lineage>
        <taxon>unclassified sequences</taxon>
        <taxon>metagenomes</taxon>
        <taxon>ecological metagenomes</taxon>
    </lineage>
</organism>
<name>A0A645GLU6_9ZZZZ</name>